<organism evidence="2 3">
    <name type="scientific">Chryseomicrobium palamuruense</name>
    <dbReference type="NCBI Taxonomy" id="682973"/>
    <lineage>
        <taxon>Bacteria</taxon>
        <taxon>Bacillati</taxon>
        <taxon>Bacillota</taxon>
        <taxon>Bacilli</taxon>
        <taxon>Bacillales</taxon>
        <taxon>Caryophanaceae</taxon>
        <taxon>Chryseomicrobium</taxon>
    </lineage>
</organism>
<accession>A0ABV8UY49</accession>
<dbReference type="Proteomes" id="UP001595733">
    <property type="component" value="Unassembled WGS sequence"/>
</dbReference>
<evidence type="ECO:0000313" key="2">
    <source>
        <dbReference type="EMBL" id="MFC4355646.1"/>
    </source>
</evidence>
<sequence>MKNEDSNGTDRVQGKIGPVELVERTPLDDRTDPKPTLNVSYSPNGPGKRLERTG</sequence>
<name>A0ABV8UY49_9BACL</name>
<protein>
    <submittedName>
        <fullName evidence="2">Uncharacterized protein</fullName>
    </submittedName>
</protein>
<keyword evidence="3" id="KW-1185">Reference proteome</keyword>
<evidence type="ECO:0000313" key="3">
    <source>
        <dbReference type="Proteomes" id="UP001595733"/>
    </source>
</evidence>
<reference evidence="3" key="1">
    <citation type="journal article" date="2019" name="Int. J. Syst. Evol. Microbiol.">
        <title>The Global Catalogue of Microorganisms (GCM) 10K type strain sequencing project: providing services to taxonomists for standard genome sequencing and annotation.</title>
        <authorList>
            <consortium name="The Broad Institute Genomics Platform"/>
            <consortium name="The Broad Institute Genome Sequencing Center for Infectious Disease"/>
            <person name="Wu L."/>
            <person name="Ma J."/>
        </authorList>
    </citation>
    <scope>NUCLEOTIDE SEQUENCE [LARGE SCALE GENOMIC DNA]</scope>
    <source>
        <strain evidence="3">CCUG 50353</strain>
    </source>
</reference>
<gene>
    <name evidence="2" type="ORF">ACFO0S_11345</name>
</gene>
<evidence type="ECO:0000256" key="1">
    <source>
        <dbReference type="SAM" id="MobiDB-lite"/>
    </source>
</evidence>
<feature type="region of interest" description="Disordered" evidence="1">
    <location>
        <begin position="1"/>
        <end position="54"/>
    </location>
</feature>
<proteinExistence type="predicted"/>
<dbReference type="RefSeq" id="WP_378142184.1">
    <property type="nucleotide sequence ID" value="NZ_JBHSEF010000023.1"/>
</dbReference>
<comment type="caution">
    <text evidence="2">The sequence shown here is derived from an EMBL/GenBank/DDBJ whole genome shotgun (WGS) entry which is preliminary data.</text>
</comment>
<dbReference type="EMBL" id="JBHSEF010000023">
    <property type="protein sequence ID" value="MFC4355646.1"/>
    <property type="molecule type" value="Genomic_DNA"/>
</dbReference>
<feature type="compositionally biased region" description="Basic and acidic residues" evidence="1">
    <location>
        <begin position="21"/>
        <end position="33"/>
    </location>
</feature>